<keyword evidence="6 16" id="KW-0808">Transferase</keyword>
<dbReference type="SUPFAM" id="SSF50370">
    <property type="entry name" value="Ricin B-like lectins"/>
    <property type="match status" value="1"/>
</dbReference>
<dbReference type="InterPro" id="IPR035992">
    <property type="entry name" value="Ricin_B-like_lectins"/>
</dbReference>
<comment type="pathway">
    <text evidence="3 16">Protein modification; protein glycosylation.</text>
</comment>
<evidence type="ECO:0000256" key="2">
    <source>
        <dbReference type="ARBA" id="ARBA00004323"/>
    </source>
</evidence>
<evidence type="ECO:0000256" key="14">
    <source>
        <dbReference type="ARBA" id="ARBA00023157"/>
    </source>
</evidence>
<sequence length="707" mass="81162">MMLRRMKLVRLLAVSLLVSLAFLFLLYLGQPTASPANLHEQHEAKELFIETSQKRRDDLPDKRQLEPLRGNHQELVGAKPQFKRPRDLNYSLRGAAGGAGRGINEYHRMKQTEGLRPNKGTSVNENRFTTEEKIATSTKQETGRIERINQFTEKMKMEMYRIHKKYVMERSNASKLLLGEAFSPEAYLSPQRYHGGPKEVMSRFQFNQLASDNTPYNRSLWDVRTHQCMRRYDGSSASELPTTSVIICFHNEARSALLRTIYSVLSHEPAKLIKEIILVDDFSDDINDGEILSVIPKVKLIRLNERQGLIRARLTGARAAQGEVLTFLDSHCEVTPGWLEPLLARIKEDRRHVVSPIIDIIRKDDMKYNQANANIKGGFGHNLLFKWDNLNWQELQRRRQDNTAPIPTPAIAGGLFSIDRGYFKEIGSYDEEMEIWGGENVEFSIRVWMCGGRLEIMPCSHVGHIFRSSMPYSFGKGKSYHTTVTRNLRRIAEVWMDEYKYLFYNANAAARSIPFGNVSSRVEIRKRLQCKPFSWFVEKVYPDFVPSSRNERMQTTIRIKQGVTDCLQCQDYTAGLYKLMVKECDVSNNRNMWTFTPKGHIKHETLCLTAANSVLPPAHQFRSTIGLLPPPGISLSFCHVHTDPSQVFETERVSNRRIRGDPKRDSFVKIKHKATGYCLAKHEETQLAVLQSCDTNSDSLQIWSLTL</sequence>
<evidence type="ECO:0000256" key="7">
    <source>
        <dbReference type="ARBA" id="ARBA00022692"/>
    </source>
</evidence>
<dbReference type="InParanoid" id="A0A1X7VH55"/>
<accession>A0A1X7VH55</accession>
<dbReference type="InterPro" id="IPR029044">
    <property type="entry name" value="Nucleotide-diphossugar_trans"/>
</dbReference>
<dbReference type="EnsemblMetazoa" id="XM_019993557.1">
    <property type="protein sequence ID" value="XP_019849116.1"/>
    <property type="gene ID" value="LOC109580436"/>
</dbReference>
<dbReference type="Pfam" id="PF00535">
    <property type="entry name" value="Glycos_transf_2"/>
    <property type="match status" value="1"/>
</dbReference>
<dbReference type="InterPro" id="IPR045885">
    <property type="entry name" value="GalNAc-T"/>
</dbReference>
<dbReference type="InterPro" id="IPR001173">
    <property type="entry name" value="Glyco_trans_2-like"/>
</dbReference>
<feature type="region of interest" description="Disordered" evidence="17">
    <location>
        <begin position="49"/>
        <end position="80"/>
    </location>
</feature>
<dbReference type="FunFam" id="3.90.550.10:FF:000021">
    <property type="entry name" value="Polypeptide N-acetylgalactosaminyltransferase"/>
    <property type="match status" value="1"/>
</dbReference>
<dbReference type="GO" id="GO:0030246">
    <property type="term" value="F:carbohydrate binding"/>
    <property type="evidence" value="ECO:0007669"/>
    <property type="project" value="UniProtKB-KW"/>
</dbReference>
<evidence type="ECO:0000256" key="8">
    <source>
        <dbReference type="ARBA" id="ARBA00022723"/>
    </source>
</evidence>
<keyword evidence="10" id="KW-0735">Signal-anchor</keyword>
<organism evidence="19">
    <name type="scientific">Amphimedon queenslandica</name>
    <name type="common">Sponge</name>
    <dbReference type="NCBI Taxonomy" id="400682"/>
    <lineage>
        <taxon>Eukaryota</taxon>
        <taxon>Metazoa</taxon>
        <taxon>Porifera</taxon>
        <taxon>Demospongiae</taxon>
        <taxon>Heteroscleromorpha</taxon>
        <taxon>Haplosclerida</taxon>
        <taxon>Niphatidae</taxon>
        <taxon>Amphimedon</taxon>
    </lineage>
</organism>
<feature type="compositionally biased region" description="Basic and acidic residues" evidence="17">
    <location>
        <begin position="49"/>
        <end position="72"/>
    </location>
</feature>
<keyword evidence="5 16" id="KW-0328">Glycosyltransferase</keyword>
<evidence type="ECO:0000256" key="11">
    <source>
        <dbReference type="ARBA" id="ARBA00022989"/>
    </source>
</evidence>
<evidence type="ECO:0000256" key="13">
    <source>
        <dbReference type="ARBA" id="ARBA00023136"/>
    </source>
</evidence>
<keyword evidence="8" id="KW-0479">Metal-binding</keyword>
<keyword evidence="12 16" id="KW-0333">Golgi apparatus</keyword>
<dbReference type="GO" id="GO:0006493">
    <property type="term" value="P:protein O-linked glycosylation"/>
    <property type="evidence" value="ECO:0007669"/>
    <property type="project" value="UniProtKB-ARBA"/>
</dbReference>
<dbReference type="UniPathway" id="UPA00378"/>
<dbReference type="AlphaFoldDB" id="A0A1X7VH55"/>
<evidence type="ECO:0000256" key="4">
    <source>
        <dbReference type="ARBA" id="ARBA00005680"/>
    </source>
</evidence>
<dbReference type="Gene3D" id="2.80.10.50">
    <property type="match status" value="1"/>
</dbReference>
<comment type="subcellular location">
    <subcellularLocation>
        <location evidence="2 16">Golgi apparatus membrane</location>
        <topology evidence="2 16">Single-pass type II membrane protein</topology>
    </subcellularLocation>
</comment>
<reference evidence="19" key="2">
    <citation type="submission" date="2017-05" db="UniProtKB">
        <authorList>
            <consortium name="EnsemblMetazoa"/>
        </authorList>
    </citation>
    <scope>IDENTIFICATION</scope>
</reference>
<evidence type="ECO:0000256" key="9">
    <source>
        <dbReference type="ARBA" id="ARBA00022734"/>
    </source>
</evidence>
<evidence type="ECO:0000313" key="20">
    <source>
        <dbReference type="Proteomes" id="UP000007879"/>
    </source>
</evidence>
<dbReference type="EC" id="2.4.1.-" evidence="16"/>
<evidence type="ECO:0000256" key="12">
    <source>
        <dbReference type="ARBA" id="ARBA00023034"/>
    </source>
</evidence>
<dbReference type="OrthoDB" id="330637at2759"/>
<comment type="cofactor">
    <cofactor evidence="1 16">
        <name>Mn(2+)</name>
        <dbReference type="ChEBI" id="CHEBI:29035"/>
    </cofactor>
</comment>
<dbReference type="Proteomes" id="UP000007879">
    <property type="component" value="Unassembled WGS sequence"/>
</dbReference>
<evidence type="ECO:0000256" key="6">
    <source>
        <dbReference type="ARBA" id="ARBA00022679"/>
    </source>
</evidence>
<proteinExistence type="inferred from homology"/>
<name>A0A1X7VH55_AMPQE</name>
<keyword evidence="20" id="KW-1185">Reference proteome</keyword>
<dbReference type="STRING" id="400682.A0A1X7VH55"/>
<evidence type="ECO:0000256" key="10">
    <source>
        <dbReference type="ARBA" id="ARBA00022968"/>
    </source>
</evidence>
<dbReference type="Gene3D" id="3.90.550.10">
    <property type="entry name" value="Spore Coat Polysaccharide Biosynthesis Protein SpsA, Chain A"/>
    <property type="match status" value="1"/>
</dbReference>
<evidence type="ECO:0000256" key="5">
    <source>
        <dbReference type="ARBA" id="ARBA00022676"/>
    </source>
</evidence>
<dbReference type="GO" id="GO:0000139">
    <property type="term" value="C:Golgi membrane"/>
    <property type="evidence" value="ECO:0007669"/>
    <property type="project" value="UniProtKB-SubCell"/>
</dbReference>
<keyword evidence="13" id="KW-0472">Membrane</keyword>
<dbReference type="GO" id="GO:0046872">
    <property type="term" value="F:metal ion binding"/>
    <property type="evidence" value="ECO:0007669"/>
    <property type="project" value="UniProtKB-KW"/>
</dbReference>
<keyword evidence="11" id="KW-1133">Transmembrane helix</keyword>
<evidence type="ECO:0000259" key="18">
    <source>
        <dbReference type="Pfam" id="PF00535"/>
    </source>
</evidence>
<evidence type="ECO:0000256" key="16">
    <source>
        <dbReference type="RuleBase" id="RU361242"/>
    </source>
</evidence>
<keyword evidence="14 16" id="KW-1015">Disulfide bond</keyword>
<evidence type="ECO:0000256" key="15">
    <source>
        <dbReference type="ARBA" id="ARBA00023211"/>
    </source>
</evidence>
<evidence type="ECO:0000256" key="1">
    <source>
        <dbReference type="ARBA" id="ARBA00001936"/>
    </source>
</evidence>
<dbReference type="KEGG" id="aqu:109580436"/>
<dbReference type="EnsemblMetazoa" id="Aqu2.1.38797_001">
    <property type="protein sequence ID" value="Aqu2.1.38797_001"/>
    <property type="gene ID" value="Aqu2.1.38797"/>
</dbReference>
<evidence type="ECO:0000256" key="3">
    <source>
        <dbReference type="ARBA" id="ARBA00004922"/>
    </source>
</evidence>
<dbReference type="GO" id="GO:0004653">
    <property type="term" value="F:polypeptide N-acetylgalactosaminyltransferase activity"/>
    <property type="evidence" value="ECO:0007669"/>
    <property type="project" value="TreeGrafter"/>
</dbReference>
<keyword evidence="9 16" id="KW-0430">Lectin</keyword>
<dbReference type="SUPFAM" id="SSF53448">
    <property type="entry name" value="Nucleotide-diphospho-sugar transferases"/>
    <property type="match status" value="1"/>
</dbReference>
<keyword evidence="7" id="KW-0812">Transmembrane</keyword>
<keyword evidence="15 16" id="KW-0464">Manganese</keyword>
<dbReference type="PROSITE" id="PS50231">
    <property type="entry name" value="RICIN_B_LECTIN"/>
    <property type="match status" value="1"/>
</dbReference>
<evidence type="ECO:0000313" key="19">
    <source>
        <dbReference type="EnsemblMetazoa" id="Aqu2.1.38797_001"/>
    </source>
</evidence>
<feature type="domain" description="Glycosyltransferase 2-like" evidence="18">
    <location>
        <begin position="244"/>
        <end position="421"/>
    </location>
</feature>
<dbReference type="PANTHER" id="PTHR11675">
    <property type="entry name" value="N-ACETYLGALACTOSAMINYLTRANSFERASE"/>
    <property type="match status" value="1"/>
</dbReference>
<evidence type="ECO:0000256" key="17">
    <source>
        <dbReference type="SAM" id="MobiDB-lite"/>
    </source>
</evidence>
<protein>
    <recommendedName>
        <fullName evidence="16">Polypeptide N-acetylgalactosaminyltransferase</fullName>
        <ecNumber evidence="16">2.4.1.-</ecNumber>
    </recommendedName>
    <alternativeName>
        <fullName evidence="16">Protein-UDP acetylgalactosaminyltransferase</fullName>
    </alternativeName>
</protein>
<comment type="similarity">
    <text evidence="4 16">Belongs to the glycosyltransferase 2 family. GalNAc-T subfamily.</text>
</comment>
<reference evidence="20" key="1">
    <citation type="journal article" date="2010" name="Nature">
        <title>The Amphimedon queenslandica genome and the evolution of animal complexity.</title>
        <authorList>
            <person name="Srivastava M."/>
            <person name="Simakov O."/>
            <person name="Chapman J."/>
            <person name="Fahey B."/>
            <person name="Gauthier M.E."/>
            <person name="Mitros T."/>
            <person name="Richards G.S."/>
            <person name="Conaco C."/>
            <person name="Dacre M."/>
            <person name="Hellsten U."/>
            <person name="Larroux C."/>
            <person name="Putnam N.H."/>
            <person name="Stanke M."/>
            <person name="Adamska M."/>
            <person name="Darling A."/>
            <person name="Degnan S.M."/>
            <person name="Oakley T.H."/>
            <person name="Plachetzki D.C."/>
            <person name="Zhai Y."/>
            <person name="Adamski M."/>
            <person name="Calcino A."/>
            <person name="Cummins S.F."/>
            <person name="Goodstein D.M."/>
            <person name="Harris C."/>
            <person name="Jackson D.J."/>
            <person name="Leys S.P."/>
            <person name="Shu S."/>
            <person name="Woodcroft B.J."/>
            <person name="Vervoort M."/>
            <person name="Kosik K.S."/>
            <person name="Manning G."/>
            <person name="Degnan B.M."/>
            <person name="Rokhsar D.S."/>
        </authorList>
    </citation>
    <scope>NUCLEOTIDE SEQUENCE [LARGE SCALE GENOMIC DNA]</scope>
</reference>
<dbReference type="PANTHER" id="PTHR11675:SF36">
    <property type="entry name" value="POLYPEPTIDE N-ACETYLGALACTOSAMINYLTRANSFERASE 15"/>
    <property type="match status" value="1"/>
</dbReference>
<dbReference type="CDD" id="cd02510">
    <property type="entry name" value="pp-GalNAc-T"/>
    <property type="match status" value="1"/>
</dbReference>
<gene>
    <name evidence="19" type="primary">109580436</name>
</gene>